<dbReference type="EMBL" id="JABWAB010000001">
    <property type="protein sequence ID" value="KAF6059360.1"/>
    <property type="molecule type" value="Genomic_DNA"/>
</dbReference>
<dbReference type="Pfam" id="PF00890">
    <property type="entry name" value="FAD_binding_2"/>
    <property type="match status" value="1"/>
</dbReference>
<dbReference type="InterPro" id="IPR027477">
    <property type="entry name" value="Succ_DH/fumarate_Rdtase_cat_sf"/>
</dbReference>
<evidence type="ECO:0000256" key="5">
    <source>
        <dbReference type="ARBA" id="ARBA00050832"/>
    </source>
</evidence>
<dbReference type="GO" id="GO:0010181">
    <property type="term" value="F:FMN binding"/>
    <property type="evidence" value="ECO:0007669"/>
    <property type="project" value="InterPro"/>
</dbReference>
<dbReference type="InterPro" id="IPR050315">
    <property type="entry name" value="FAD-oxidoreductase_2"/>
</dbReference>
<evidence type="ECO:0000256" key="6">
    <source>
        <dbReference type="RuleBase" id="RU366062"/>
    </source>
</evidence>
<name>A0A8X7NRC6_CANPA</name>
<dbReference type="Proteomes" id="UP000590412">
    <property type="component" value="Unassembled WGS sequence"/>
</dbReference>
<comment type="function">
    <text evidence="6">Irreversibly catalyzes the reduction of fumarate to succinate.</text>
</comment>
<dbReference type="GO" id="GO:0016156">
    <property type="term" value="F:fumarate reductase (NADH) activity"/>
    <property type="evidence" value="ECO:0007669"/>
    <property type="project" value="UniProtKB-EC"/>
</dbReference>
<evidence type="ECO:0000256" key="4">
    <source>
        <dbReference type="ARBA" id="ARBA00023002"/>
    </source>
</evidence>
<protein>
    <recommendedName>
        <fullName evidence="6">Fumarate reductase</fullName>
        <ecNumber evidence="6">1.3.1.6</ecNumber>
    </recommendedName>
</protein>
<dbReference type="PANTHER" id="PTHR43400:SF1">
    <property type="entry name" value="FUMARATE REDUCTASE"/>
    <property type="match status" value="1"/>
</dbReference>
<gene>
    <name evidence="8" type="ORF">FOB60_000942</name>
</gene>
<dbReference type="InterPro" id="IPR036188">
    <property type="entry name" value="FAD/NAD-bd_sf"/>
</dbReference>
<comment type="catalytic activity">
    <reaction evidence="5 6">
        <text>succinate + NAD(+) = fumarate + NADH + H(+)</text>
        <dbReference type="Rhea" id="RHEA:18281"/>
        <dbReference type="ChEBI" id="CHEBI:15378"/>
        <dbReference type="ChEBI" id="CHEBI:29806"/>
        <dbReference type="ChEBI" id="CHEBI:30031"/>
        <dbReference type="ChEBI" id="CHEBI:57540"/>
        <dbReference type="ChEBI" id="CHEBI:57945"/>
        <dbReference type="EC" id="1.3.1.6"/>
    </reaction>
</comment>
<comment type="cofactor">
    <cofactor evidence="6">
        <name>FAD</name>
        <dbReference type="ChEBI" id="CHEBI:57692"/>
    </cofactor>
    <text evidence="6">Binds 1 FAD per monomer.</text>
</comment>
<dbReference type="InterPro" id="IPR010960">
    <property type="entry name" value="Flavocytochrome_c"/>
</dbReference>
<dbReference type="SUPFAM" id="SSF56425">
    <property type="entry name" value="Succinate dehydrogenase/fumarate reductase flavoprotein, catalytic domain"/>
    <property type="match status" value="1"/>
</dbReference>
<dbReference type="Gene3D" id="3.50.50.60">
    <property type="entry name" value="FAD/NAD(P)-binding domain"/>
    <property type="match status" value="1"/>
</dbReference>
<comment type="caution">
    <text evidence="8">The sequence shown here is derived from an EMBL/GenBank/DDBJ whole genome shotgun (WGS) entry which is preliminary data.</text>
</comment>
<evidence type="ECO:0000313" key="8">
    <source>
        <dbReference type="EMBL" id="KAF6059360.1"/>
    </source>
</evidence>
<dbReference type="FunFam" id="3.90.700.10:FF:000007">
    <property type="entry name" value="NADH-dependent fumarate reductase"/>
    <property type="match status" value="1"/>
</dbReference>
<proteinExistence type="inferred from homology"/>
<feature type="domain" description="FAD-dependent oxidoreductase 2 FAD-binding" evidence="7">
    <location>
        <begin position="10"/>
        <end position="470"/>
    </location>
</feature>
<dbReference type="OrthoDB" id="10254877at2759"/>
<evidence type="ECO:0000256" key="2">
    <source>
        <dbReference type="ARBA" id="ARBA00022630"/>
    </source>
</evidence>
<dbReference type="SUPFAM" id="SSF51905">
    <property type="entry name" value="FAD/NAD(P)-binding domain"/>
    <property type="match status" value="1"/>
</dbReference>
<accession>A0A8X7NRC6</accession>
<comment type="similarity">
    <text evidence="1 6">Belongs to the FAD-dependent oxidoreductase 2 family. FRD/SDH subfamily.</text>
</comment>
<dbReference type="PANTHER" id="PTHR43400">
    <property type="entry name" value="FUMARATE REDUCTASE"/>
    <property type="match status" value="1"/>
</dbReference>
<sequence length="487" mass="52700">MSQSSSNRTIVVGSGLAGLTTTLQLISQNHPVTMIEKTAKLGGNSIKASSGINGVPTIYQHNDDTVEAFKDDTLKSGKGLCNPSLVDELTSRSRDAIEWLTKDLKIDLSSVTQLGGHSFARTHKGAGKLPPGFSIVSTLIKRIEEIQVSNPDILTIHKNSRLVKILSDGGDNNKVSGVQYQDQTSNEVKSEYGVNVVLATGGFSADTQNLETSLLKQYRPDLLQFASSNGEQTTGDGQKIALRDVNAHLIQMDQIQVHPTGFIKPENVASQWKFLCGELMRGIGGILLSPNGYRFVNELTTRDVVTEAVMQHCQVKQENKLGLPVGTYVSVLVVSGDDYPKAANHIDFYASQGLLQKGTLEDLLKLLQSINPENDKLTTTKLQQTFDEYNEVVKSKKKDTLNRTVFGSAISSPIYFGLTTPVLHFAMGGIEVDSHAHVINSQGQIIPNLYAVGEVSAGVHGANRLGGSSLLECVVFGKKVSQEILSH</sequence>
<keyword evidence="2 6" id="KW-0285">Flavoprotein</keyword>
<dbReference type="AlphaFoldDB" id="A0A8X7NRC6"/>
<keyword evidence="3 6" id="KW-0274">FAD</keyword>
<dbReference type="EC" id="1.3.1.6" evidence="6"/>
<evidence type="ECO:0000256" key="3">
    <source>
        <dbReference type="ARBA" id="ARBA00022827"/>
    </source>
</evidence>
<keyword evidence="4 6" id="KW-0560">Oxidoreductase</keyword>
<dbReference type="InterPro" id="IPR003953">
    <property type="entry name" value="FAD-dep_OxRdtase_2_FAD-bd"/>
</dbReference>
<dbReference type="Gene3D" id="3.90.700.10">
    <property type="entry name" value="Succinate dehydrogenase/fumarate reductase flavoprotein, catalytic domain"/>
    <property type="match status" value="1"/>
</dbReference>
<evidence type="ECO:0000259" key="7">
    <source>
        <dbReference type="Pfam" id="PF00890"/>
    </source>
</evidence>
<dbReference type="NCBIfam" id="TIGR01813">
    <property type="entry name" value="flavo_cyto_c"/>
    <property type="match status" value="1"/>
</dbReference>
<reference evidence="8" key="1">
    <citation type="submission" date="2020-03" db="EMBL/GenBank/DDBJ databases">
        <title>FDA dAtabase for Regulatory Grade micrObial Sequences (FDA-ARGOS): Supporting development and validation of Infectious Disease Dx tests.</title>
        <authorList>
            <person name="Campos J."/>
            <person name="Goldberg B."/>
            <person name="Tallon L."/>
            <person name="Sadzewicz L."/>
            <person name="Vavikolanu K."/>
            <person name="Mehta A."/>
            <person name="Aluvathingal J."/>
            <person name="Nadendla S."/>
            <person name="Nandy P."/>
            <person name="Geyer C."/>
            <person name="Yan Y."/>
            <person name="Sichtig H."/>
        </authorList>
    </citation>
    <scope>NUCLEOTIDE SEQUENCE [LARGE SCALE GENOMIC DNA]</scope>
    <source>
        <strain evidence="8">FDAARGOS_652</strain>
    </source>
</reference>
<evidence type="ECO:0000313" key="9">
    <source>
        <dbReference type="Proteomes" id="UP000590412"/>
    </source>
</evidence>
<evidence type="ECO:0000256" key="1">
    <source>
        <dbReference type="ARBA" id="ARBA00008040"/>
    </source>
</evidence>
<organism evidence="8 9">
    <name type="scientific">Candida parapsilosis</name>
    <name type="common">Yeast</name>
    <dbReference type="NCBI Taxonomy" id="5480"/>
    <lineage>
        <taxon>Eukaryota</taxon>
        <taxon>Fungi</taxon>
        <taxon>Dikarya</taxon>
        <taxon>Ascomycota</taxon>
        <taxon>Saccharomycotina</taxon>
        <taxon>Pichiomycetes</taxon>
        <taxon>Debaryomycetaceae</taxon>
        <taxon>Candida/Lodderomyces clade</taxon>
        <taxon>Candida</taxon>
    </lineage>
</organism>